<dbReference type="SUPFAM" id="SSF64438">
    <property type="entry name" value="CNF1/YfiH-like putative cysteine hydrolases"/>
    <property type="match status" value="1"/>
</dbReference>
<comment type="catalytic activity">
    <reaction evidence="8">
        <text>adenosine + phosphate = alpha-D-ribose 1-phosphate + adenine</text>
        <dbReference type="Rhea" id="RHEA:27642"/>
        <dbReference type="ChEBI" id="CHEBI:16335"/>
        <dbReference type="ChEBI" id="CHEBI:16708"/>
        <dbReference type="ChEBI" id="CHEBI:43474"/>
        <dbReference type="ChEBI" id="CHEBI:57720"/>
        <dbReference type="EC" id="2.4.2.1"/>
    </reaction>
    <physiologicalReaction direction="left-to-right" evidence="8">
        <dbReference type="Rhea" id="RHEA:27643"/>
    </physiologicalReaction>
</comment>
<evidence type="ECO:0000256" key="9">
    <source>
        <dbReference type="ARBA" id="ARBA00049893"/>
    </source>
</evidence>
<proteinExistence type="inferred from homology"/>
<dbReference type="InterPro" id="IPR003730">
    <property type="entry name" value="Cu_polyphenol_OxRdtase"/>
</dbReference>
<evidence type="ECO:0000256" key="8">
    <source>
        <dbReference type="ARBA" id="ARBA00048968"/>
    </source>
</evidence>
<organism evidence="10 11">
    <name type="scientific">Deinococcus aquiradiocola</name>
    <dbReference type="NCBI Taxonomy" id="393059"/>
    <lineage>
        <taxon>Bacteria</taxon>
        <taxon>Thermotogati</taxon>
        <taxon>Deinococcota</taxon>
        <taxon>Deinococci</taxon>
        <taxon>Deinococcales</taxon>
        <taxon>Deinococcaceae</taxon>
        <taxon>Deinococcus</taxon>
    </lineage>
</organism>
<evidence type="ECO:0000256" key="4">
    <source>
        <dbReference type="ARBA" id="ARBA00022723"/>
    </source>
</evidence>
<comment type="caution">
    <text evidence="10">The sequence shown here is derived from an EMBL/GenBank/DDBJ whole genome shotgun (WGS) entry which is preliminary data.</text>
</comment>
<evidence type="ECO:0000313" key="10">
    <source>
        <dbReference type="EMBL" id="GGJ89333.1"/>
    </source>
</evidence>
<comment type="catalytic activity">
    <reaction evidence="9">
        <text>S-methyl-5'-thioadenosine + phosphate = 5-(methylsulfanyl)-alpha-D-ribose 1-phosphate + adenine</text>
        <dbReference type="Rhea" id="RHEA:11852"/>
        <dbReference type="ChEBI" id="CHEBI:16708"/>
        <dbReference type="ChEBI" id="CHEBI:17509"/>
        <dbReference type="ChEBI" id="CHEBI:43474"/>
        <dbReference type="ChEBI" id="CHEBI:58533"/>
        <dbReference type="EC" id="2.4.2.28"/>
    </reaction>
    <physiologicalReaction direction="left-to-right" evidence="9">
        <dbReference type="Rhea" id="RHEA:11853"/>
    </physiologicalReaction>
</comment>
<keyword evidence="11" id="KW-1185">Reference proteome</keyword>
<evidence type="ECO:0000256" key="1">
    <source>
        <dbReference type="ARBA" id="ARBA00000553"/>
    </source>
</evidence>
<keyword evidence="6" id="KW-0862">Zinc</keyword>
<keyword evidence="3" id="KW-0808">Transferase</keyword>
<protein>
    <submittedName>
        <fullName evidence="10">Laccase domain protein</fullName>
    </submittedName>
</protein>
<dbReference type="PANTHER" id="PTHR30616">
    <property type="entry name" value="UNCHARACTERIZED PROTEIN YFIH"/>
    <property type="match status" value="1"/>
</dbReference>
<reference evidence="10" key="1">
    <citation type="journal article" date="2014" name="Int. J. Syst. Evol. Microbiol.">
        <title>Complete genome sequence of Corynebacterium casei LMG S-19264T (=DSM 44701T), isolated from a smear-ripened cheese.</title>
        <authorList>
            <consortium name="US DOE Joint Genome Institute (JGI-PGF)"/>
            <person name="Walter F."/>
            <person name="Albersmeier A."/>
            <person name="Kalinowski J."/>
            <person name="Ruckert C."/>
        </authorList>
    </citation>
    <scope>NUCLEOTIDE SEQUENCE</scope>
    <source>
        <strain evidence="10">JCM 14371</strain>
    </source>
</reference>
<gene>
    <name evidence="10" type="ORF">GCM10008939_36700</name>
</gene>
<dbReference type="InterPro" id="IPR038371">
    <property type="entry name" value="Cu_polyphenol_OxRdtase_sf"/>
</dbReference>
<dbReference type="GO" id="GO:0017061">
    <property type="term" value="F:S-methyl-5-thioadenosine phosphorylase activity"/>
    <property type="evidence" value="ECO:0007669"/>
    <property type="project" value="UniProtKB-EC"/>
</dbReference>
<dbReference type="Pfam" id="PF02578">
    <property type="entry name" value="Cu-oxidase_4"/>
    <property type="match status" value="1"/>
</dbReference>
<dbReference type="EMBL" id="BMOE01000024">
    <property type="protein sequence ID" value="GGJ89333.1"/>
    <property type="molecule type" value="Genomic_DNA"/>
</dbReference>
<comment type="catalytic activity">
    <reaction evidence="1">
        <text>inosine + phosphate = alpha-D-ribose 1-phosphate + hypoxanthine</text>
        <dbReference type="Rhea" id="RHEA:27646"/>
        <dbReference type="ChEBI" id="CHEBI:17368"/>
        <dbReference type="ChEBI" id="CHEBI:17596"/>
        <dbReference type="ChEBI" id="CHEBI:43474"/>
        <dbReference type="ChEBI" id="CHEBI:57720"/>
        <dbReference type="EC" id="2.4.2.1"/>
    </reaction>
    <physiologicalReaction direction="left-to-right" evidence="1">
        <dbReference type="Rhea" id="RHEA:27647"/>
    </physiologicalReaction>
</comment>
<comment type="catalytic activity">
    <reaction evidence="7">
        <text>adenosine + H2O + H(+) = inosine + NH4(+)</text>
        <dbReference type="Rhea" id="RHEA:24408"/>
        <dbReference type="ChEBI" id="CHEBI:15377"/>
        <dbReference type="ChEBI" id="CHEBI:15378"/>
        <dbReference type="ChEBI" id="CHEBI:16335"/>
        <dbReference type="ChEBI" id="CHEBI:17596"/>
        <dbReference type="ChEBI" id="CHEBI:28938"/>
        <dbReference type="EC" id="3.5.4.4"/>
    </reaction>
    <physiologicalReaction direction="left-to-right" evidence="7">
        <dbReference type="Rhea" id="RHEA:24409"/>
    </physiologicalReaction>
</comment>
<reference evidence="10" key="2">
    <citation type="submission" date="2020-09" db="EMBL/GenBank/DDBJ databases">
        <authorList>
            <person name="Sun Q."/>
            <person name="Ohkuma M."/>
        </authorList>
    </citation>
    <scope>NUCLEOTIDE SEQUENCE</scope>
    <source>
        <strain evidence="10">JCM 14371</strain>
    </source>
</reference>
<evidence type="ECO:0000313" key="11">
    <source>
        <dbReference type="Proteomes" id="UP000635726"/>
    </source>
</evidence>
<evidence type="ECO:0000256" key="7">
    <source>
        <dbReference type="ARBA" id="ARBA00047989"/>
    </source>
</evidence>
<evidence type="ECO:0000256" key="2">
    <source>
        <dbReference type="ARBA" id="ARBA00007353"/>
    </source>
</evidence>
<sequence length="217" mass="23149">MGPFAGLNLDDRQDDPAAVTENRRRLSASLGFRPEQVSRLDQVHGTRVVQARPGALQVADAQVTADAGVLLAIGTADCYPLLLEDPEAGVLGAAHAGWRGTVQDIAAETLRAMVALGARPERVRAAVGPGISAERYPVGPDVTAAFRDAGLQDYAQDGHLDLRGANLHLLERAGLRPEHLWSADRCSTGDDYYSYRRDAGVTGRMWAVIGTPGRETA</sequence>
<keyword evidence="4" id="KW-0479">Metal-binding</keyword>
<dbReference type="CDD" id="cd16833">
    <property type="entry name" value="YfiH"/>
    <property type="match status" value="1"/>
</dbReference>
<dbReference type="Proteomes" id="UP000635726">
    <property type="component" value="Unassembled WGS sequence"/>
</dbReference>
<evidence type="ECO:0000256" key="5">
    <source>
        <dbReference type="ARBA" id="ARBA00022801"/>
    </source>
</evidence>
<accession>A0A917UVG9</accession>
<dbReference type="GO" id="GO:0016787">
    <property type="term" value="F:hydrolase activity"/>
    <property type="evidence" value="ECO:0007669"/>
    <property type="project" value="UniProtKB-KW"/>
</dbReference>
<dbReference type="GO" id="GO:0005507">
    <property type="term" value="F:copper ion binding"/>
    <property type="evidence" value="ECO:0007669"/>
    <property type="project" value="TreeGrafter"/>
</dbReference>
<dbReference type="PANTHER" id="PTHR30616:SF2">
    <property type="entry name" value="PURINE NUCLEOSIDE PHOSPHORYLASE LACC1"/>
    <property type="match status" value="1"/>
</dbReference>
<dbReference type="InterPro" id="IPR011324">
    <property type="entry name" value="Cytotoxic_necrot_fac-like_cat"/>
</dbReference>
<keyword evidence="5" id="KW-0378">Hydrolase</keyword>
<comment type="similarity">
    <text evidence="2">Belongs to the purine nucleoside phosphorylase YfiH/LACC1 family.</text>
</comment>
<evidence type="ECO:0000256" key="6">
    <source>
        <dbReference type="ARBA" id="ARBA00022833"/>
    </source>
</evidence>
<evidence type="ECO:0000256" key="3">
    <source>
        <dbReference type="ARBA" id="ARBA00022679"/>
    </source>
</evidence>
<name>A0A917UVG9_9DEIO</name>
<dbReference type="AlphaFoldDB" id="A0A917UVG9"/>
<dbReference type="Gene3D" id="3.60.140.10">
    <property type="entry name" value="CNF1/YfiH-like putative cysteine hydrolases"/>
    <property type="match status" value="1"/>
</dbReference>